<keyword evidence="1" id="KW-1133">Transmembrane helix</keyword>
<organism evidence="2 3">
    <name type="scientific">Ardenticatena maritima</name>
    <dbReference type="NCBI Taxonomy" id="872965"/>
    <lineage>
        <taxon>Bacteria</taxon>
        <taxon>Bacillati</taxon>
        <taxon>Chloroflexota</taxon>
        <taxon>Ardenticatenia</taxon>
        <taxon>Ardenticatenales</taxon>
        <taxon>Ardenticatenaceae</taxon>
        <taxon>Ardenticatena</taxon>
    </lineage>
</organism>
<proteinExistence type="predicted"/>
<dbReference type="AlphaFoldDB" id="A0A0M8K6Y6"/>
<gene>
    <name evidence="2" type="ORF">ARMA_0464</name>
</gene>
<evidence type="ECO:0000256" key="1">
    <source>
        <dbReference type="SAM" id="Phobius"/>
    </source>
</evidence>
<keyword evidence="1" id="KW-0812">Transmembrane</keyword>
<dbReference type="RefSeq" id="WP_268753456.1">
    <property type="nucleotide sequence ID" value="NZ_BBZA01000029.1"/>
</dbReference>
<name>A0A0M8K6Y6_9CHLR</name>
<protein>
    <submittedName>
        <fullName evidence="2">Uncharacterized protein</fullName>
    </submittedName>
</protein>
<keyword evidence="1" id="KW-0472">Membrane</keyword>
<feature type="transmembrane region" description="Helical" evidence="1">
    <location>
        <begin position="12"/>
        <end position="34"/>
    </location>
</feature>
<evidence type="ECO:0000313" key="2">
    <source>
        <dbReference type="EMBL" id="GAP62041.1"/>
    </source>
</evidence>
<dbReference type="InParanoid" id="A0A0M8K6Y6"/>
<evidence type="ECO:0000313" key="3">
    <source>
        <dbReference type="Proteomes" id="UP000037784"/>
    </source>
</evidence>
<reference evidence="2 3" key="1">
    <citation type="journal article" date="2015" name="Genome Announc.">
        <title>Draft Genome Sequence of a Heterotrophic Facultative Anaerobic Thermophilic Bacterium, Ardenticatena maritima Strain 110ST.</title>
        <authorList>
            <person name="Kawaichi S."/>
            <person name="Yoshida T."/>
            <person name="Sako Y."/>
            <person name="Nakamura R."/>
        </authorList>
    </citation>
    <scope>NUCLEOTIDE SEQUENCE [LARGE SCALE GENOMIC DNA]</scope>
    <source>
        <strain evidence="2 3">110S</strain>
    </source>
</reference>
<accession>A0A0M8K6Y6</accession>
<comment type="caution">
    <text evidence="2">The sequence shown here is derived from an EMBL/GenBank/DDBJ whole genome shotgun (WGS) entry which is preliminary data.</text>
</comment>
<dbReference type="Proteomes" id="UP000037784">
    <property type="component" value="Unassembled WGS sequence"/>
</dbReference>
<dbReference type="EMBL" id="BBZA01000029">
    <property type="protein sequence ID" value="GAP62041.1"/>
    <property type="molecule type" value="Genomic_DNA"/>
</dbReference>
<sequence>MDFSLFTPKHWLFIISVLIFLNVVVYGCFLLFWAGKLCFGC</sequence>
<reference evidence="3" key="2">
    <citation type="submission" date="2015-08" db="EMBL/GenBank/DDBJ databases">
        <title>Draft Genome Sequence of a Heterotrophic Facultative Anaerobic Bacterium Ardenticatena maritima Strain 110S.</title>
        <authorList>
            <person name="Kawaichi S."/>
            <person name="Yoshida T."/>
            <person name="Sako Y."/>
            <person name="Nakamura R."/>
        </authorList>
    </citation>
    <scope>NUCLEOTIDE SEQUENCE [LARGE SCALE GENOMIC DNA]</scope>
    <source>
        <strain evidence="3">110S</strain>
    </source>
</reference>
<keyword evidence="3" id="KW-1185">Reference proteome</keyword>